<keyword evidence="1" id="KW-0460">Magnesium</keyword>
<feature type="region of interest" description="Disordered" evidence="2">
    <location>
        <begin position="63"/>
        <end position="82"/>
    </location>
</feature>
<dbReference type="STRING" id="1081109.A0A168EID9"/>
<evidence type="ECO:0000313" key="4">
    <source>
        <dbReference type="Proteomes" id="UP000078544"/>
    </source>
</evidence>
<accession>A0A168EID9</accession>
<dbReference type="InterPro" id="IPR036705">
    <property type="entry name" value="Ribosyl_crysJ1_sf"/>
</dbReference>
<evidence type="ECO:0000256" key="2">
    <source>
        <dbReference type="SAM" id="MobiDB-lite"/>
    </source>
</evidence>
<sequence length="460" mass="50047">MDALALSQAATHGLAREAIHDKIIGCIVGSALGDAIGLYTEFLSGSMSAAAYPSRTFTLHPSTDATPFHRDPHRSPHQPGDWTDDTDHAILILLSYLHSDCKTADPLDFAARLYIWVRFGLCALDTLPLGLGMTVGAIVRKSTYLDDAEGTARSHWKGSRYKAAPNGSLMRTHPVGVICLDKSLRETFATAAAFSVVTHVDPRCIISCAVGTALVRGLLRHEVRSEADVDAIITEALSWWKEYREDQQSRDPERRDEPDLDLAEFHRHARVTDGGLAALRLDERDKIGYVYKTLGAGIHLLRMAMRSRSNDSSPSPSSPSSSSDGALATRAALFEALVTELIMLGGDADTNACFAGALLGAYLGYAGLPLHWREGLRSGAWLVHKAEGLCQLLGITDGSYSGSGDKDTAPYAGKPVPTEADMEEKRMRLYADMTRRDQERDGAEGGGEAPAQRKGWRRWK</sequence>
<evidence type="ECO:0000313" key="3">
    <source>
        <dbReference type="EMBL" id="KZZ98831.1"/>
    </source>
</evidence>
<name>A0A168EID9_9HYPO</name>
<dbReference type="Pfam" id="PF03747">
    <property type="entry name" value="ADP_ribosyl_GH"/>
    <property type="match status" value="1"/>
</dbReference>
<comment type="caution">
    <text evidence="3">The sequence shown here is derived from an EMBL/GenBank/DDBJ whole genome shotgun (WGS) entry which is preliminary data.</text>
</comment>
<dbReference type="PANTHER" id="PTHR16222:SF28">
    <property type="entry name" value="ADP-RIBOSYLGLYCOHYDROLASE"/>
    <property type="match status" value="1"/>
</dbReference>
<dbReference type="SUPFAM" id="SSF101478">
    <property type="entry name" value="ADP-ribosylglycohydrolase"/>
    <property type="match status" value="1"/>
</dbReference>
<organism evidence="3 4">
    <name type="scientific">Moelleriella libera RCEF 2490</name>
    <dbReference type="NCBI Taxonomy" id="1081109"/>
    <lineage>
        <taxon>Eukaryota</taxon>
        <taxon>Fungi</taxon>
        <taxon>Dikarya</taxon>
        <taxon>Ascomycota</taxon>
        <taxon>Pezizomycotina</taxon>
        <taxon>Sordariomycetes</taxon>
        <taxon>Hypocreomycetidae</taxon>
        <taxon>Hypocreales</taxon>
        <taxon>Clavicipitaceae</taxon>
        <taxon>Moelleriella</taxon>
    </lineage>
</organism>
<feature type="binding site" evidence="1">
    <location>
        <position position="84"/>
    </location>
    <ligand>
        <name>Mg(2+)</name>
        <dbReference type="ChEBI" id="CHEBI:18420"/>
        <label>1</label>
    </ligand>
</feature>
<feature type="binding site" evidence="1">
    <location>
        <position position="350"/>
    </location>
    <ligand>
        <name>Mg(2+)</name>
        <dbReference type="ChEBI" id="CHEBI:18420"/>
        <label>1</label>
    </ligand>
</feature>
<dbReference type="EMBL" id="AZGY01000004">
    <property type="protein sequence ID" value="KZZ98831.1"/>
    <property type="molecule type" value="Genomic_DNA"/>
</dbReference>
<dbReference type="AlphaFoldDB" id="A0A168EID9"/>
<keyword evidence="4" id="KW-1185">Reference proteome</keyword>
<keyword evidence="1" id="KW-0479">Metal-binding</keyword>
<protein>
    <submittedName>
        <fullName evidence="3">ADP-ribosylation/Crystallin J1</fullName>
    </submittedName>
</protein>
<dbReference type="InterPro" id="IPR005502">
    <property type="entry name" value="Ribosyl_crysJ1"/>
</dbReference>
<feature type="binding site" evidence="1">
    <location>
        <position position="83"/>
    </location>
    <ligand>
        <name>Mg(2+)</name>
        <dbReference type="ChEBI" id="CHEBI:18420"/>
        <label>1</label>
    </ligand>
</feature>
<gene>
    <name evidence="3" type="ORF">AAL_02382</name>
</gene>
<feature type="compositionally biased region" description="Basic and acidic residues" evidence="2">
    <location>
        <begin position="423"/>
        <end position="443"/>
    </location>
</feature>
<feature type="binding site" evidence="1">
    <location>
        <position position="347"/>
    </location>
    <ligand>
        <name>Mg(2+)</name>
        <dbReference type="ChEBI" id="CHEBI:18420"/>
        <label>1</label>
    </ligand>
</feature>
<dbReference type="Proteomes" id="UP000078544">
    <property type="component" value="Unassembled WGS sequence"/>
</dbReference>
<dbReference type="OrthoDB" id="2021138at2759"/>
<dbReference type="Gene3D" id="1.10.4080.10">
    <property type="entry name" value="ADP-ribosylation/Crystallin J1"/>
    <property type="match status" value="1"/>
</dbReference>
<proteinExistence type="predicted"/>
<dbReference type="PANTHER" id="PTHR16222">
    <property type="entry name" value="ADP-RIBOSYLGLYCOHYDROLASE"/>
    <property type="match status" value="1"/>
</dbReference>
<feature type="binding site" evidence="1">
    <location>
        <position position="85"/>
    </location>
    <ligand>
        <name>Mg(2+)</name>
        <dbReference type="ChEBI" id="CHEBI:18420"/>
        <label>1</label>
    </ligand>
</feature>
<dbReference type="GO" id="GO:0046872">
    <property type="term" value="F:metal ion binding"/>
    <property type="evidence" value="ECO:0007669"/>
    <property type="project" value="UniProtKB-KW"/>
</dbReference>
<evidence type="ECO:0000256" key="1">
    <source>
        <dbReference type="PIRSR" id="PIRSR605502-1"/>
    </source>
</evidence>
<comment type="cofactor">
    <cofactor evidence="1">
        <name>Mg(2+)</name>
        <dbReference type="ChEBI" id="CHEBI:18420"/>
    </cofactor>
    <text evidence="1">Binds 2 magnesium ions per subunit.</text>
</comment>
<feature type="region of interest" description="Disordered" evidence="2">
    <location>
        <begin position="404"/>
        <end position="460"/>
    </location>
</feature>
<dbReference type="InterPro" id="IPR050792">
    <property type="entry name" value="ADP-ribosylglycohydrolase"/>
</dbReference>
<feature type="binding site" evidence="1">
    <location>
        <position position="349"/>
    </location>
    <ligand>
        <name>Mg(2+)</name>
        <dbReference type="ChEBI" id="CHEBI:18420"/>
        <label>1</label>
    </ligand>
</feature>
<reference evidence="3 4" key="1">
    <citation type="journal article" date="2016" name="Genome Biol. Evol.">
        <title>Divergent and convergent evolution of fungal pathogenicity.</title>
        <authorList>
            <person name="Shang Y."/>
            <person name="Xiao G."/>
            <person name="Zheng P."/>
            <person name="Cen K."/>
            <person name="Zhan S."/>
            <person name="Wang C."/>
        </authorList>
    </citation>
    <scope>NUCLEOTIDE SEQUENCE [LARGE SCALE GENOMIC DNA]</scope>
    <source>
        <strain evidence="3 4">RCEF 2490</strain>
    </source>
</reference>